<dbReference type="RefSeq" id="WP_004762617.1">
    <property type="nucleotide sequence ID" value="NZ_AHMY02000028.1"/>
</dbReference>
<dbReference type="EMBL" id="AHMY02000028">
    <property type="protein sequence ID" value="EKO16343.1"/>
    <property type="molecule type" value="Genomic_DNA"/>
</dbReference>
<reference evidence="8 9" key="1">
    <citation type="submission" date="2012-10" db="EMBL/GenBank/DDBJ databases">
        <authorList>
            <person name="Harkins D.M."/>
            <person name="Durkin A.S."/>
            <person name="Brinkac L.M."/>
            <person name="Selengut J.D."/>
            <person name="Sanka R."/>
            <person name="DePew J."/>
            <person name="Purushe J."/>
            <person name="Peacock S.J."/>
            <person name="Thaipadungpanit J."/>
            <person name="Wuthiekanun V.W."/>
            <person name="Day N.P."/>
            <person name="Vinetz J.M."/>
            <person name="Sutton G.G."/>
            <person name="Nelson W.C."/>
            <person name="Fouts D.E."/>
        </authorList>
    </citation>
    <scope>NUCLEOTIDE SEQUENCE [LARGE SCALE GENOMIC DNA]</scope>
    <source>
        <strain evidence="8 9">H1</strain>
    </source>
</reference>
<feature type="transmembrane region" description="Helical" evidence="7">
    <location>
        <begin position="281"/>
        <end position="305"/>
    </location>
</feature>
<dbReference type="Proteomes" id="UP000006253">
    <property type="component" value="Unassembled WGS sequence"/>
</dbReference>
<evidence type="ECO:0000256" key="6">
    <source>
        <dbReference type="ARBA" id="ARBA00023136"/>
    </source>
</evidence>
<evidence type="ECO:0000256" key="7">
    <source>
        <dbReference type="HAMAP-Rule" id="MF_01147"/>
    </source>
</evidence>
<evidence type="ECO:0000256" key="3">
    <source>
        <dbReference type="ARBA" id="ARBA00022679"/>
    </source>
</evidence>
<dbReference type="InterPro" id="IPR001640">
    <property type="entry name" value="Lgt"/>
</dbReference>
<keyword evidence="4 7" id="KW-0812">Transmembrane</keyword>
<keyword evidence="5 7" id="KW-1133">Transmembrane helix</keyword>
<dbReference type="EC" id="2.5.1.145" evidence="7"/>
<feature type="transmembrane region" description="Helical" evidence="7">
    <location>
        <begin position="157"/>
        <end position="178"/>
    </location>
</feature>
<gene>
    <name evidence="7 8" type="primary">lgt</name>
    <name evidence="8" type="ORF">LEP1GSC081_3784</name>
</gene>
<dbReference type="NCBIfam" id="NF000777">
    <property type="entry name" value="PRK00052.3-2"/>
    <property type="match status" value="1"/>
</dbReference>
<evidence type="ECO:0000256" key="5">
    <source>
        <dbReference type="ARBA" id="ARBA00022989"/>
    </source>
</evidence>
<keyword evidence="3 7" id="KW-0808">Transferase</keyword>
<comment type="similarity">
    <text evidence="1 7">Belongs to the Lgt family.</text>
</comment>
<accession>A0A0E2B5A7</accession>
<feature type="transmembrane region" description="Helical" evidence="7">
    <location>
        <begin position="26"/>
        <end position="43"/>
    </location>
</feature>
<feature type="transmembrane region" description="Helical" evidence="7">
    <location>
        <begin position="115"/>
        <end position="137"/>
    </location>
</feature>
<dbReference type="PANTHER" id="PTHR30589:SF0">
    <property type="entry name" value="PHOSPHATIDYLGLYCEROL--PROLIPOPROTEIN DIACYLGLYCERYL TRANSFERASE"/>
    <property type="match status" value="1"/>
</dbReference>
<comment type="subcellular location">
    <subcellularLocation>
        <location evidence="7">Cell membrane</location>
        <topology evidence="7">Multi-pass membrane protein</topology>
    </subcellularLocation>
</comment>
<feature type="transmembrane region" description="Helical" evidence="7">
    <location>
        <begin position="59"/>
        <end position="81"/>
    </location>
</feature>
<dbReference type="GO" id="GO:0008961">
    <property type="term" value="F:phosphatidylglycerol-prolipoprotein diacylglyceryl transferase activity"/>
    <property type="evidence" value="ECO:0007669"/>
    <property type="project" value="UniProtKB-UniRule"/>
</dbReference>
<organism evidence="8 9">
    <name type="scientific">Leptospira kirschneri str. H1</name>
    <dbReference type="NCBI Taxonomy" id="1049966"/>
    <lineage>
        <taxon>Bacteria</taxon>
        <taxon>Pseudomonadati</taxon>
        <taxon>Spirochaetota</taxon>
        <taxon>Spirochaetia</taxon>
        <taxon>Leptospirales</taxon>
        <taxon>Leptospiraceae</taxon>
        <taxon>Leptospira</taxon>
    </lineage>
</organism>
<comment type="pathway">
    <text evidence="7">Protein modification; lipoprotein biosynthesis (diacylglyceryl transfer).</text>
</comment>
<name>A0A0E2B5A7_9LEPT</name>
<evidence type="ECO:0000313" key="9">
    <source>
        <dbReference type="Proteomes" id="UP000006253"/>
    </source>
</evidence>
<evidence type="ECO:0000256" key="4">
    <source>
        <dbReference type="ARBA" id="ARBA00022692"/>
    </source>
</evidence>
<dbReference type="Pfam" id="PF01790">
    <property type="entry name" value="LGT"/>
    <property type="match status" value="1"/>
</dbReference>
<feature type="transmembrane region" description="Helical" evidence="7">
    <location>
        <begin position="230"/>
        <end position="247"/>
    </location>
</feature>
<evidence type="ECO:0000313" key="8">
    <source>
        <dbReference type="EMBL" id="EKO16343.1"/>
    </source>
</evidence>
<evidence type="ECO:0000256" key="2">
    <source>
        <dbReference type="ARBA" id="ARBA00022475"/>
    </source>
</evidence>
<protein>
    <recommendedName>
        <fullName evidence="7">Phosphatidylglycerol--prolipoprotein diacylglyceryl transferase</fullName>
        <ecNumber evidence="7">2.5.1.145</ecNumber>
    </recommendedName>
</protein>
<dbReference type="AlphaFoldDB" id="A0A0E2B5A7"/>
<keyword evidence="6 7" id="KW-0472">Membrane</keyword>
<feature type="transmembrane region" description="Helical" evidence="7">
    <location>
        <begin position="198"/>
        <end position="218"/>
    </location>
</feature>
<proteinExistence type="inferred from homology"/>
<comment type="function">
    <text evidence="7">Catalyzes the transfer of the diacylglyceryl group from phosphatidylglycerol to the sulfhydryl group of the N-terminal cysteine of a prolipoprotein, the first step in the formation of mature lipoproteins.</text>
</comment>
<feature type="binding site" evidence="7">
    <location>
        <position position="164"/>
    </location>
    <ligand>
        <name>a 1,2-diacyl-sn-glycero-3-phospho-(1'-sn-glycerol)</name>
        <dbReference type="ChEBI" id="CHEBI:64716"/>
    </ligand>
</feature>
<dbReference type="UniPathway" id="UPA00664"/>
<comment type="catalytic activity">
    <reaction evidence="7">
        <text>L-cysteinyl-[prolipoprotein] + a 1,2-diacyl-sn-glycero-3-phospho-(1'-sn-glycerol) = an S-1,2-diacyl-sn-glyceryl-L-cysteinyl-[prolipoprotein] + sn-glycerol 1-phosphate + H(+)</text>
        <dbReference type="Rhea" id="RHEA:56712"/>
        <dbReference type="Rhea" id="RHEA-COMP:14679"/>
        <dbReference type="Rhea" id="RHEA-COMP:14680"/>
        <dbReference type="ChEBI" id="CHEBI:15378"/>
        <dbReference type="ChEBI" id="CHEBI:29950"/>
        <dbReference type="ChEBI" id="CHEBI:57685"/>
        <dbReference type="ChEBI" id="CHEBI:64716"/>
        <dbReference type="ChEBI" id="CHEBI:140658"/>
        <dbReference type="EC" id="2.5.1.145"/>
    </reaction>
</comment>
<dbReference type="HAMAP" id="MF_01147">
    <property type="entry name" value="Lgt"/>
    <property type="match status" value="1"/>
</dbReference>
<dbReference type="GO" id="GO:0042158">
    <property type="term" value="P:lipoprotein biosynthetic process"/>
    <property type="evidence" value="ECO:0007669"/>
    <property type="project" value="UniProtKB-UniRule"/>
</dbReference>
<dbReference type="PANTHER" id="PTHR30589">
    <property type="entry name" value="PROLIPOPROTEIN DIACYLGLYCERYL TRANSFERASE"/>
    <property type="match status" value="1"/>
</dbReference>
<evidence type="ECO:0000256" key="1">
    <source>
        <dbReference type="ARBA" id="ARBA00007150"/>
    </source>
</evidence>
<keyword evidence="8" id="KW-0449">Lipoprotein</keyword>
<keyword evidence="2 7" id="KW-1003">Cell membrane</keyword>
<keyword evidence="8" id="KW-0328">Glycosyltransferase</keyword>
<sequence length="318" mass="36650">MIDRIPVPFLNPLFKFLFNREWDGPSTFSILMMIGFLTASYLLPKELKRRKLEPEHSDWLLLLGILGTLVGAKIFFIFEIWDQIFVETPGFDGKYIYPLTHWYGFPGRMSLWDNLFSGSGLVFYGGFLFGILFITLYMKYFKLDIPSYLDAAVPSMAIGYAIGRLGCWVSGDGCYGFATDVKIPLLVFDYHGAHPSGVPVWNTPLIESIVSFLFFFYFQFWARNQNFKKFSIGAQYLVLHGFARLFVEFLRVNKAVFPLMDPPSLVNIPNAEQNPEFLTHYYWHGFSQSQLVSIAIILVGAFFIIKWKLWTKESTSNV</sequence>
<dbReference type="GO" id="GO:0005886">
    <property type="term" value="C:plasma membrane"/>
    <property type="evidence" value="ECO:0007669"/>
    <property type="project" value="UniProtKB-SubCell"/>
</dbReference>
<comment type="caution">
    <text evidence="8">The sequence shown here is derived from an EMBL/GenBank/DDBJ whole genome shotgun (WGS) entry which is preliminary data.</text>
</comment>